<dbReference type="AlphaFoldDB" id="A0A6J5V3Q0"/>
<dbReference type="Gene3D" id="3.40.50.1820">
    <property type="entry name" value="alpha/beta hydrolase"/>
    <property type="match status" value="2"/>
</dbReference>
<name>A0A6J5V3Q0_PRUAR</name>
<evidence type="ECO:0000256" key="3">
    <source>
        <dbReference type="ARBA" id="ARBA00022729"/>
    </source>
</evidence>
<dbReference type="PANTHER" id="PTHR11010:SF96">
    <property type="entry name" value="LYSOSOMAL PRO-X CARBOXYPEPTIDASE-LIKE ISOFORM X1"/>
    <property type="match status" value="1"/>
</dbReference>
<dbReference type="SUPFAM" id="SSF53474">
    <property type="entry name" value="alpha/beta-Hydrolases"/>
    <property type="match status" value="1"/>
</dbReference>
<evidence type="ECO:0000256" key="5">
    <source>
        <dbReference type="ARBA" id="ARBA00023180"/>
    </source>
</evidence>
<reference evidence="6 7" key="1">
    <citation type="submission" date="2020-05" db="EMBL/GenBank/DDBJ databases">
        <authorList>
            <person name="Campoy J."/>
            <person name="Schneeberger K."/>
            <person name="Spophaly S."/>
        </authorList>
    </citation>
    <scope>NUCLEOTIDE SEQUENCE [LARGE SCALE GENOMIC DNA]</scope>
    <source>
        <strain evidence="6">PruArmRojPasFocal</strain>
    </source>
</reference>
<evidence type="ECO:0000313" key="6">
    <source>
        <dbReference type="EMBL" id="CAB4282883.1"/>
    </source>
</evidence>
<dbReference type="EMBL" id="CAEKDK010000006">
    <property type="protein sequence ID" value="CAB4282883.1"/>
    <property type="molecule type" value="Genomic_DNA"/>
</dbReference>
<protein>
    <recommendedName>
        <fullName evidence="8">Serine carboxypeptidase S28 family protein</fullName>
    </recommendedName>
</protein>
<comment type="similarity">
    <text evidence="1">Belongs to the peptidase S28 family.</text>
</comment>
<sequence length="525" mass="58699">MFYHQLLKSSVLEDYLTLLYTGAAQYNRPPRYPFTVVCGGIDGASHGNDTLSKIFAGVVAYRGNKSCYVNAPKNKSETDEGWRWQTCSDMVMPIGISNDSMFPANQFDLKEYVELCKAQYGVPPRPHWATTYFGGHKGEDLLTVSSAHLNIPRLSPNGGKFLRGNYFAHDQQKTMSAADPINDFETFYYNQTLDHFNFRPDSFNTFQQRYLINFKHWGGSNVSAPIFAYLGEEEAIDDDLSIIGFLSENAHQFQALQIFIEHRYYGKSVPFGSREGAFQNADTLGYFNSAQALADYAEVLIHVKKKLHAQHSPVIVIGASYGGTQYNSPPTYPVTAVCGGIDGASGNDTLTKIFAGVVAFSGNTSCYVNQPRNLTETDMGWSWQTCSDMVIPMASVSNDSMFPAYQFDLKEYIESCKAQYGVPPRPHWATTYFGGHDIKLALERFASNIIFSNGLRDPYSSGGVLEDISDTVVAVHAKNGSHCLDLLNADNITDPDWLVNQRKIEVKIIKRWIAKYYADLQAFKK</sequence>
<dbReference type="Pfam" id="PF05577">
    <property type="entry name" value="Peptidase_S28"/>
    <property type="match status" value="2"/>
</dbReference>
<evidence type="ECO:0000256" key="2">
    <source>
        <dbReference type="ARBA" id="ARBA00022670"/>
    </source>
</evidence>
<gene>
    <name evidence="6" type="ORF">CURHAP_LOCUS36560</name>
</gene>
<dbReference type="GO" id="GO:0070008">
    <property type="term" value="F:serine-type exopeptidase activity"/>
    <property type="evidence" value="ECO:0007669"/>
    <property type="project" value="InterPro"/>
</dbReference>
<dbReference type="GO" id="GO:0006508">
    <property type="term" value="P:proteolysis"/>
    <property type="evidence" value="ECO:0007669"/>
    <property type="project" value="UniProtKB-KW"/>
</dbReference>
<keyword evidence="5" id="KW-0325">Glycoprotein</keyword>
<evidence type="ECO:0000313" key="7">
    <source>
        <dbReference type="Proteomes" id="UP000507222"/>
    </source>
</evidence>
<dbReference type="InterPro" id="IPR029058">
    <property type="entry name" value="AB_hydrolase_fold"/>
</dbReference>
<evidence type="ECO:0000256" key="1">
    <source>
        <dbReference type="ARBA" id="ARBA00011079"/>
    </source>
</evidence>
<evidence type="ECO:0008006" key="8">
    <source>
        <dbReference type="Google" id="ProtNLM"/>
    </source>
</evidence>
<organism evidence="6 7">
    <name type="scientific">Prunus armeniaca</name>
    <name type="common">Apricot</name>
    <name type="synonym">Armeniaca vulgaris</name>
    <dbReference type="NCBI Taxonomy" id="36596"/>
    <lineage>
        <taxon>Eukaryota</taxon>
        <taxon>Viridiplantae</taxon>
        <taxon>Streptophyta</taxon>
        <taxon>Embryophyta</taxon>
        <taxon>Tracheophyta</taxon>
        <taxon>Spermatophyta</taxon>
        <taxon>Magnoliopsida</taxon>
        <taxon>eudicotyledons</taxon>
        <taxon>Gunneridae</taxon>
        <taxon>Pentapetalae</taxon>
        <taxon>rosids</taxon>
        <taxon>fabids</taxon>
        <taxon>Rosales</taxon>
        <taxon>Rosaceae</taxon>
        <taxon>Amygdaloideae</taxon>
        <taxon>Amygdaleae</taxon>
        <taxon>Prunus</taxon>
    </lineage>
</organism>
<keyword evidence="3" id="KW-0732">Signal</keyword>
<dbReference type="PANTHER" id="PTHR11010">
    <property type="entry name" value="PROTEASE S28 PRO-X CARBOXYPEPTIDASE-RELATED"/>
    <property type="match status" value="1"/>
</dbReference>
<proteinExistence type="inferred from homology"/>
<keyword evidence="4" id="KW-0378">Hydrolase</keyword>
<evidence type="ECO:0000256" key="4">
    <source>
        <dbReference type="ARBA" id="ARBA00022801"/>
    </source>
</evidence>
<keyword evidence="2" id="KW-0645">Protease</keyword>
<accession>A0A6J5V3Q0</accession>
<dbReference type="GO" id="GO:0008239">
    <property type="term" value="F:dipeptidyl-peptidase activity"/>
    <property type="evidence" value="ECO:0007669"/>
    <property type="project" value="TreeGrafter"/>
</dbReference>
<dbReference type="InterPro" id="IPR008758">
    <property type="entry name" value="Peptidase_S28"/>
</dbReference>
<dbReference type="Proteomes" id="UP000507222">
    <property type="component" value="Unassembled WGS sequence"/>
</dbReference>